<gene>
    <name evidence="2" type="ORF">A3SI_08646</name>
</gene>
<dbReference type="RefSeq" id="WP_009054665.1">
    <property type="nucleotide sequence ID" value="NZ_AJYA01000018.1"/>
</dbReference>
<dbReference type="STRING" id="1189621.A3SI_08646"/>
<keyword evidence="1" id="KW-0732">Signal</keyword>
<reference evidence="2 3" key="1">
    <citation type="submission" date="2012-05" db="EMBL/GenBank/DDBJ databases">
        <title>Genome sequence of Nitritalea halalkaliphila LW7.</title>
        <authorList>
            <person name="Jangir P.K."/>
            <person name="Singh A."/>
            <person name="Shivaji S."/>
            <person name="Sharma R."/>
        </authorList>
    </citation>
    <scope>NUCLEOTIDE SEQUENCE [LARGE SCALE GENOMIC DNA]</scope>
    <source>
        <strain evidence="2 3">LW7</strain>
    </source>
</reference>
<dbReference type="OrthoDB" id="831785at2"/>
<dbReference type="Proteomes" id="UP000005551">
    <property type="component" value="Unassembled WGS sequence"/>
</dbReference>
<comment type="caution">
    <text evidence="2">The sequence shown here is derived from an EMBL/GenBank/DDBJ whole genome shotgun (WGS) entry which is preliminary data.</text>
</comment>
<organism evidence="2 3">
    <name type="scientific">Nitritalea halalkaliphila LW7</name>
    <dbReference type="NCBI Taxonomy" id="1189621"/>
    <lineage>
        <taxon>Bacteria</taxon>
        <taxon>Pseudomonadati</taxon>
        <taxon>Bacteroidota</taxon>
        <taxon>Cytophagia</taxon>
        <taxon>Cytophagales</taxon>
        <taxon>Cyclobacteriaceae</taxon>
        <taxon>Nitritalea</taxon>
    </lineage>
</organism>
<evidence type="ECO:0000313" key="2">
    <source>
        <dbReference type="EMBL" id="EIM76772.1"/>
    </source>
</evidence>
<accession>I5C4M0</accession>
<evidence type="ECO:0000313" key="3">
    <source>
        <dbReference type="Proteomes" id="UP000005551"/>
    </source>
</evidence>
<evidence type="ECO:0000256" key="1">
    <source>
        <dbReference type="SAM" id="SignalP"/>
    </source>
</evidence>
<dbReference type="AlphaFoldDB" id="I5C4M0"/>
<keyword evidence="3" id="KW-1185">Reference proteome</keyword>
<sequence>MKFKSIAALLFGCLISWSSWAQQQEFEGDYVFNGVKGTAKFNFLEGKEGEIIKDGPFRFRRNVADSLDKTRFYKTTITGAYRENLKAGDWFYRDLRHQVTIKDIEEFTVDTELSSEEIRLRAAYEKGLPSGKWNFVRNTYKDGKLSPKASVEELNFTKGMIEGSFQYKEFAGRRTYFVRGGLLPGGIMNGEWTFVYAVDDVLISEVRNYDKGFLLGLVKRNLETDEVVYEQVFF</sequence>
<protein>
    <submittedName>
        <fullName evidence="2">Uncharacterized protein</fullName>
    </submittedName>
</protein>
<feature type="signal peptide" evidence="1">
    <location>
        <begin position="1"/>
        <end position="21"/>
    </location>
</feature>
<dbReference type="EMBL" id="AJYA01000018">
    <property type="protein sequence ID" value="EIM76772.1"/>
    <property type="molecule type" value="Genomic_DNA"/>
</dbReference>
<name>I5C4M0_9BACT</name>
<feature type="chain" id="PRO_5003699936" evidence="1">
    <location>
        <begin position="22"/>
        <end position="234"/>
    </location>
</feature>
<proteinExistence type="predicted"/>